<comment type="similarity">
    <text evidence="2 10 11">Belongs to the TonB-dependent receptor family.</text>
</comment>
<dbReference type="PANTHER" id="PTHR30069:SF27">
    <property type="entry name" value="BLL4766 PROTEIN"/>
    <property type="match status" value="1"/>
</dbReference>
<dbReference type="InterPro" id="IPR012910">
    <property type="entry name" value="Plug_dom"/>
</dbReference>
<keyword evidence="12" id="KW-0732">Signal</keyword>
<dbReference type="InterPro" id="IPR036942">
    <property type="entry name" value="Beta-barrel_TonB_sf"/>
</dbReference>
<dbReference type="GO" id="GO:0009279">
    <property type="term" value="C:cell outer membrane"/>
    <property type="evidence" value="ECO:0007669"/>
    <property type="project" value="UniProtKB-SubCell"/>
</dbReference>
<evidence type="ECO:0000256" key="7">
    <source>
        <dbReference type="ARBA" id="ARBA00023136"/>
    </source>
</evidence>
<dbReference type="InterPro" id="IPR039426">
    <property type="entry name" value="TonB-dep_rcpt-like"/>
</dbReference>
<feature type="domain" description="TonB-dependent receptor plug" evidence="14">
    <location>
        <begin position="43"/>
        <end position="151"/>
    </location>
</feature>
<dbReference type="SUPFAM" id="SSF56935">
    <property type="entry name" value="Porins"/>
    <property type="match status" value="1"/>
</dbReference>
<comment type="subcellular location">
    <subcellularLocation>
        <location evidence="1 10">Cell outer membrane</location>
        <topology evidence="1 10">Multi-pass membrane protein</topology>
    </subcellularLocation>
</comment>
<dbReference type="Proteomes" id="UP000826722">
    <property type="component" value="Chromosome"/>
</dbReference>
<keyword evidence="7 10" id="KW-0472">Membrane</keyword>
<protein>
    <submittedName>
        <fullName evidence="15">Hemin receptor</fullName>
    </submittedName>
</protein>
<keyword evidence="16" id="KW-1185">Reference proteome</keyword>
<name>A0A8D5G1C8_9PROT</name>
<dbReference type="PROSITE" id="PS52016">
    <property type="entry name" value="TONB_DEPENDENT_REC_3"/>
    <property type="match status" value="1"/>
</dbReference>
<evidence type="ECO:0000259" key="14">
    <source>
        <dbReference type="Pfam" id="PF07715"/>
    </source>
</evidence>
<accession>A0A8D5G1C8</accession>
<evidence type="ECO:0000256" key="12">
    <source>
        <dbReference type="SAM" id="SignalP"/>
    </source>
</evidence>
<keyword evidence="5 10" id="KW-0812">Transmembrane</keyword>
<feature type="chain" id="PRO_5034206972" evidence="12">
    <location>
        <begin position="21"/>
        <end position="647"/>
    </location>
</feature>
<evidence type="ECO:0000256" key="1">
    <source>
        <dbReference type="ARBA" id="ARBA00004571"/>
    </source>
</evidence>
<keyword evidence="6 11" id="KW-0798">TonB box</keyword>
<dbReference type="InterPro" id="IPR000531">
    <property type="entry name" value="Beta-barrel_TonB"/>
</dbReference>
<proteinExistence type="inferred from homology"/>
<dbReference type="KEGG" id="mpau:ZMTM_01240"/>
<dbReference type="Pfam" id="PF07715">
    <property type="entry name" value="Plug"/>
    <property type="match status" value="1"/>
</dbReference>
<dbReference type="InterPro" id="IPR037066">
    <property type="entry name" value="Plug_dom_sf"/>
</dbReference>
<keyword evidence="9 10" id="KW-0998">Cell outer membrane</keyword>
<evidence type="ECO:0000256" key="4">
    <source>
        <dbReference type="ARBA" id="ARBA00022452"/>
    </source>
</evidence>
<evidence type="ECO:0000256" key="10">
    <source>
        <dbReference type="PROSITE-ProRule" id="PRU01360"/>
    </source>
</evidence>
<evidence type="ECO:0000256" key="3">
    <source>
        <dbReference type="ARBA" id="ARBA00022448"/>
    </source>
</evidence>
<evidence type="ECO:0000256" key="11">
    <source>
        <dbReference type="RuleBase" id="RU003357"/>
    </source>
</evidence>
<keyword evidence="3 10" id="KW-0813">Transport</keyword>
<dbReference type="Gene3D" id="2.170.130.10">
    <property type="entry name" value="TonB-dependent receptor, plug domain"/>
    <property type="match status" value="1"/>
</dbReference>
<dbReference type="RefSeq" id="WP_221764442.1">
    <property type="nucleotide sequence ID" value="NZ_AP024110.1"/>
</dbReference>
<keyword evidence="4 10" id="KW-1134">Transmembrane beta strand</keyword>
<organism evidence="15 16">
    <name type="scientific">Methyloradius palustris</name>
    <dbReference type="NCBI Taxonomy" id="2778876"/>
    <lineage>
        <taxon>Bacteria</taxon>
        <taxon>Pseudomonadati</taxon>
        <taxon>Pseudomonadota</taxon>
        <taxon>Betaproteobacteria</taxon>
        <taxon>Nitrosomonadales</taxon>
        <taxon>Methylophilaceae</taxon>
        <taxon>Methyloradius</taxon>
    </lineage>
</organism>
<dbReference type="GO" id="GO:0044718">
    <property type="term" value="P:siderophore transmembrane transport"/>
    <property type="evidence" value="ECO:0007669"/>
    <property type="project" value="TreeGrafter"/>
</dbReference>
<sequence length="647" mass="71725">MKKTTIAGLVGLLFTSNTFAADVDLTSDDVLVSANRFERRDTETTYASEIHTAKDIQASGAATLYDYLAQQTSLNVLSSFGNKATPSINLRGYGGENGSQNVVITVDGQRLNNIDGIPQLLAAIPLGNIDRIEISKGSGSVIYGDGATAGAIQIYTKNKTGVTASVSGGNYGQQNHYINAGISEKYFDLSANAAHDSYDGFSQKDVTGNKDEFTSDTQNVKLKIKPLDNLRFNVEGTSSRNDIRYVNALSLAQFKTDPSQNGGVNPYTHQNLNSDQWRVGVEYDITNNIRINATHYDETKLSSYISDFPSTSNYRYQSNDISINYCDDFKSLIVGFQNFDGKRSSTTDVTTKENQAFFAQGDYKIDALTLSAGARREDVTYANNPVGDTSASGDNNLNAWDIGANYRLGSTLSIFSNYNKSFESPDIDRSFVFDTATSKTIFSGFIKPQEAKTFNIGLNQVLSNNKFKATAFYSWLHDEIYLDHSVGPFGVNTNIDKSHKYGIELQDSLKISENLGASIIYNYTRAIIDSEVETDGTNISNKNLPGVPKHSVVANLNYKFLDHASLNLNQTWRSDAYAYNDFQNNLSQKQNSYQTTNIALNYQYKNVNFFTAINNLFEHENSIQVADNFIYPIDFVRTWRVGMKADF</sequence>
<evidence type="ECO:0000256" key="2">
    <source>
        <dbReference type="ARBA" id="ARBA00009810"/>
    </source>
</evidence>
<dbReference type="Gene3D" id="2.40.170.20">
    <property type="entry name" value="TonB-dependent receptor, beta-barrel domain"/>
    <property type="match status" value="1"/>
</dbReference>
<dbReference type="GO" id="GO:0015344">
    <property type="term" value="F:siderophore uptake transmembrane transporter activity"/>
    <property type="evidence" value="ECO:0007669"/>
    <property type="project" value="TreeGrafter"/>
</dbReference>
<evidence type="ECO:0000259" key="13">
    <source>
        <dbReference type="Pfam" id="PF00593"/>
    </source>
</evidence>
<evidence type="ECO:0000256" key="8">
    <source>
        <dbReference type="ARBA" id="ARBA00023170"/>
    </source>
</evidence>
<dbReference type="Pfam" id="PF00593">
    <property type="entry name" value="TonB_dep_Rec_b-barrel"/>
    <property type="match status" value="1"/>
</dbReference>
<evidence type="ECO:0000313" key="16">
    <source>
        <dbReference type="Proteomes" id="UP000826722"/>
    </source>
</evidence>
<evidence type="ECO:0000256" key="9">
    <source>
        <dbReference type="ARBA" id="ARBA00023237"/>
    </source>
</evidence>
<dbReference type="EMBL" id="AP024110">
    <property type="protein sequence ID" value="BCM23865.1"/>
    <property type="molecule type" value="Genomic_DNA"/>
</dbReference>
<keyword evidence="8 15" id="KW-0675">Receptor</keyword>
<evidence type="ECO:0000313" key="15">
    <source>
        <dbReference type="EMBL" id="BCM23865.1"/>
    </source>
</evidence>
<dbReference type="PANTHER" id="PTHR30069">
    <property type="entry name" value="TONB-DEPENDENT OUTER MEMBRANE RECEPTOR"/>
    <property type="match status" value="1"/>
</dbReference>
<feature type="signal peptide" evidence="12">
    <location>
        <begin position="1"/>
        <end position="20"/>
    </location>
</feature>
<evidence type="ECO:0000256" key="5">
    <source>
        <dbReference type="ARBA" id="ARBA00022692"/>
    </source>
</evidence>
<reference evidence="15" key="1">
    <citation type="journal article" date="2021" name="Arch. Microbiol.">
        <title>Methyloradius palustris gen. nov., sp. nov., a methanol-oxidizing bacterium isolated from snow.</title>
        <authorList>
            <person name="Miyadera T."/>
            <person name="Kojima H."/>
            <person name="Fukui M."/>
        </authorList>
    </citation>
    <scope>NUCLEOTIDE SEQUENCE</scope>
    <source>
        <strain evidence="15">Zm11</strain>
    </source>
</reference>
<dbReference type="AlphaFoldDB" id="A0A8D5G1C8"/>
<feature type="domain" description="TonB-dependent receptor-like beta-barrel" evidence="13">
    <location>
        <begin position="169"/>
        <end position="616"/>
    </location>
</feature>
<gene>
    <name evidence="15" type="ORF">ZMTM_01240</name>
</gene>
<evidence type="ECO:0000256" key="6">
    <source>
        <dbReference type="ARBA" id="ARBA00023077"/>
    </source>
</evidence>